<feature type="signal peptide" evidence="1">
    <location>
        <begin position="1"/>
        <end position="23"/>
    </location>
</feature>
<proteinExistence type="predicted"/>
<dbReference type="AlphaFoldDB" id="A0A7M3SUN3"/>
<gene>
    <name evidence="3" type="ORF">nbrc107697_03960</name>
</gene>
<evidence type="ECO:0000259" key="2">
    <source>
        <dbReference type="Pfam" id="PF13827"/>
    </source>
</evidence>
<dbReference type="EMBL" id="BJOU01000001">
    <property type="protein sequence ID" value="GED96357.1"/>
    <property type="molecule type" value="Genomic_DNA"/>
</dbReference>
<feature type="domain" description="DUF4189" evidence="2">
    <location>
        <begin position="35"/>
        <end position="87"/>
    </location>
</feature>
<sequence>MSMKRLIASVGIAAGLITTGAVAPTTPTADAAGTWGAIAWAYNGRAAGGYGSSTPGPAIREAKRRCGPQCGYFTFHDSCGAIAYQFSYGYNERRTRIARVWGYPSHRSARQAARNRLGWVTRVNSVCSWG</sequence>
<evidence type="ECO:0000256" key="1">
    <source>
        <dbReference type="SAM" id="SignalP"/>
    </source>
</evidence>
<evidence type="ECO:0000313" key="3">
    <source>
        <dbReference type="EMBL" id="GED96357.1"/>
    </source>
</evidence>
<keyword evidence="4" id="KW-1185">Reference proteome</keyword>
<organism evidence="3 4">
    <name type="scientific">Gordonia crocea</name>
    <dbReference type="NCBI Taxonomy" id="589162"/>
    <lineage>
        <taxon>Bacteria</taxon>
        <taxon>Bacillati</taxon>
        <taxon>Actinomycetota</taxon>
        <taxon>Actinomycetes</taxon>
        <taxon>Mycobacteriales</taxon>
        <taxon>Gordoniaceae</taxon>
        <taxon>Gordonia</taxon>
    </lineage>
</organism>
<dbReference type="RefSeq" id="WP_228460629.1">
    <property type="nucleotide sequence ID" value="NZ_BJOU01000001.1"/>
</dbReference>
<keyword evidence="1" id="KW-0732">Signal</keyword>
<reference evidence="4" key="1">
    <citation type="submission" date="2019-06" db="EMBL/GenBank/DDBJ databases">
        <title>Gordonia isolated from sludge of a wastewater treatment plant.</title>
        <authorList>
            <person name="Tamura T."/>
            <person name="Aoyama K."/>
            <person name="Kang Y."/>
            <person name="Saito S."/>
            <person name="Akiyama N."/>
            <person name="Yazawa K."/>
            <person name="Gonoi T."/>
            <person name="Mikami Y."/>
        </authorList>
    </citation>
    <scope>NUCLEOTIDE SEQUENCE [LARGE SCALE GENOMIC DNA]</scope>
    <source>
        <strain evidence="4">NBRC 107697</strain>
    </source>
</reference>
<name>A0A7M3SUN3_9ACTN</name>
<feature type="chain" id="PRO_5038765454" description="DUF4189 domain-containing protein" evidence="1">
    <location>
        <begin position="24"/>
        <end position="130"/>
    </location>
</feature>
<dbReference type="InterPro" id="IPR025240">
    <property type="entry name" value="DUF4189"/>
</dbReference>
<dbReference type="Proteomes" id="UP000444980">
    <property type="component" value="Unassembled WGS sequence"/>
</dbReference>
<comment type="caution">
    <text evidence="3">The sequence shown here is derived from an EMBL/GenBank/DDBJ whole genome shotgun (WGS) entry which is preliminary data.</text>
</comment>
<accession>A0A7M3SUN3</accession>
<evidence type="ECO:0000313" key="4">
    <source>
        <dbReference type="Proteomes" id="UP000444980"/>
    </source>
</evidence>
<protein>
    <recommendedName>
        <fullName evidence="2">DUF4189 domain-containing protein</fullName>
    </recommendedName>
</protein>
<dbReference type="Pfam" id="PF13827">
    <property type="entry name" value="DUF4189"/>
    <property type="match status" value="1"/>
</dbReference>